<evidence type="ECO:0000256" key="2">
    <source>
        <dbReference type="ARBA" id="ARBA00022448"/>
    </source>
</evidence>
<dbReference type="EMBL" id="FNQV01000002">
    <property type="protein sequence ID" value="SDZ82231.1"/>
    <property type="molecule type" value="Genomic_DNA"/>
</dbReference>
<comment type="similarity">
    <text evidence="1">Belongs to the bacterial solute-binding protein 1 family.</text>
</comment>
<evidence type="ECO:0000256" key="1">
    <source>
        <dbReference type="ARBA" id="ARBA00008520"/>
    </source>
</evidence>
<feature type="signal peptide" evidence="5">
    <location>
        <begin position="1"/>
        <end position="21"/>
    </location>
</feature>
<evidence type="ECO:0000256" key="5">
    <source>
        <dbReference type="SAM" id="SignalP"/>
    </source>
</evidence>
<dbReference type="InterPro" id="IPR006059">
    <property type="entry name" value="SBP"/>
</dbReference>
<keyword evidence="7" id="KW-1185">Reference proteome</keyword>
<dbReference type="GO" id="GO:1901982">
    <property type="term" value="F:maltose binding"/>
    <property type="evidence" value="ECO:0007669"/>
    <property type="project" value="TreeGrafter"/>
</dbReference>
<name>A0A1H3W5W2_9ACTO</name>
<keyword evidence="2" id="KW-0813">Transport</keyword>
<feature type="region of interest" description="Disordered" evidence="4">
    <location>
        <begin position="23"/>
        <end position="49"/>
    </location>
</feature>
<evidence type="ECO:0000256" key="3">
    <source>
        <dbReference type="ARBA" id="ARBA00022729"/>
    </source>
</evidence>
<dbReference type="GO" id="GO:0015768">
    <property type="term" value="P:maltose transport"/>
    <property type="evidence" value="ECO:0007669"/>
    <property type="project" value="TreeGrafter"/>
</dbReference>
<accession>A0A1H3W5W2</accession>
<evidence type="ECO:0000313" key="6">
    <source>
        <dbReference type="EMBL" id="SDZ82231.1"/>
    </source>
</evidence>
<dbReference type="SUPFAM" id="SSF53850">
    <property type="entry name" value="Periplasmic binding protein-like II"/>
    <property type="match status" value="1"/>
</dbReference>
<dbReference type="Pfam" id="PF13416">
    <property type="entry name" value="SBP_bac_8"/>
    <property type="match status" value="1"/>
</dbReference>
<evidence type="ECO:0000256" key="4">
    <source>
        <dbReference type="SAM" id="MobiDB-lite"/>
    </source>
</evidence>
<dbReference type="GO" id="GO:0055052">
    <property type="term" value="C:ATP-binding cassette (ABC) transporter complex, substrate-binding subunit-containing"/>
    <property type="evidence" value="ECO:0007669"/>
    <property type="project" value="TreeGrafter"/>
</dbReference>
<keyword evidence="3 5" id="KW-0732">Signal</keyword>
<dbReference type="OrthoDB" id="9766758at2"/>
<sequence>MRRSIAGVSALALTLTLAACGGGSGTTETATPTGDATTTEAGGDKGGEGQTLTVWVDETRIKPVEAAAAKFKEDTGVEVQIVQKNFDDIRAEFNSQVPSGKGPDITVGAHDWLGEMVKNGVVSPIEIGDKSGEFQDVAIEAFTSDGQVYAVPYAVENIGLIRNTELASEAPATFDDMVKMGKDAGTQYPFLIQVDEKGDPYTMAPFQHSFGAYVFKQNDDGSYTSELGLAGEPGHNFANWLKDNGKNGTGLLSTSITYDIATEQFAQGKAPFIIGGPWMLEKFADLKLAIDPIPTTGSEVAAPFVGVQGFYISAKTPNAILANNFLLNYIGSKDIQVEMYKAGGRVPALQVAADEVKSDAIVAGYAKVAENGIPMPSVPEMGAVWNFWGVTEAQIINGDVEPVAGWDKMVGDIEAAIKK</sequence>
<gene>
    <name evidence="6" type="ORF">SAMN02910418_00292</name>
</gene>
<dbReference type="Gene3D" id="3.40.190.10">
    <property type="entry name" value="Periplasmic binding protein-like II"/>
    <property type="match status" value="2"/>
</dbReference>
<dbReference type="PANTHER" id="PTHR30061">
    <property type="entry name" value="MALTOSE-BINDING PERIPLASMIC PROTEIN"/>
    <property type="match status" value="1"/>
</dbReference>
<feature type="chain" id="PRO_5038617791" evidence="5">
    <location>
        <begin position="22"/>
        <end position="419"/>
    </location>
</feature>
<feature type="compositionally biased region" description="Low complexity" evidence="4">
    <location>
        <begin position="26"/>
        <end position="41"/>
    </location>
</feature>
<dbReference type="Proteomes" id="UP000199288">
    <property type="component" value="Unassembled WGS sequence"/>
</dbReference>
<dbReference type="PROSITE" id="PS51257">
    <property type="entry name" value="PROKAR_LIPOPROTEIN"/>
    <property type="match status" value="1"/>
</dbReference>
<dbReference type="RefSeq" id="WP_092561289.1">
    <property type="nucleotide sequence ID" value="NZ_FNQV01000002.1"/>
</dbReference>
<organism evidence="6 7">
    <name type="scientific">Bowdeniella nasicola</name>
    <dbReference type="NCBI Taxonomy" id="208480"/>
    <lineage>
        <taxon>Bacteria</taxon>
        <taxon>Bacillati</taxon>
        <taxon>Actinomycetota</taxon>
        <taxon>Actinomycetes</taxon>
        <taxon>Actinomycetales</taxon>
        <taxon>Actinomycetaceae</taxon>
        <taxon>Bowdeniella</taxon>
    </lineage>
</organism>
<protein>
    <submittedName>
        <fullName evidence="6">Carbohydrate ABC transporter substrate-binding protein, CUT1 family</fullName>
    </submittedName>
</protein>
<evidence type="ECO:0000313" key="7">
    <source>
        <dbReference type="Proteomes" id="UP000199288"/>
    </source>
</evidence>
<dbReference type="GO" id="GO:0042956">
    <property type="term" value="P:maltodextrin transmembrane transport"/>
    <property type="evidence" value="ECO:0007669"/>
    <property type="project" value="TreeGrafter"/>
</dbReference>
<dbReference type="AlphaFoldDB" id="A0A1H3W5W2"/>
<dbReference type="PANTHER" id="PTHR30061:SF50">
    <property type="entry name" value="MALTOSE_MALTODEXTRIN-BINDING PERIPLASMIC PROTEIN"/>
    <property type="match status" value="1"/>
</dbReference>
<proteinExistence type="inferred from homology"/>
<reference evidence="7" key="1">
    <citation type="submission" date="2016-10" db="EMBL/GenBank/DDBJ databases">
        <authorList>
            <person name="Varghese N."/>
            <person name="Submissions S."/>
        </authorList>
    </citation>
    <scope>NUCLEOTIDE SEQUENCE [LARGE SCALE GENOMIC DNA]</scope>
    <source>
        <strain evidence="7">KPR-1</strain>
    </source>
</reference>
<dbReference type="CDD" id="cd13586">
    <property type="entry name" value="PBP2_Maltose_binding_like"/>
    <property type="match status" value="1"/>
</dbReference>